<reference evidence="8 9" key="1">
    <citation type="submission" date="2016-03" db="EMBL/GenBank/DDBJ databases">
        <authorList>
            <person name="Ploux O."/>
        </authorList>
    </citation>
    <scope>NUCLEOTIDE SEQUENCE [LARGE SCALE GENOMIC DNA]</scope>
    <source>
        <strain evidence="6 9">R-45363</strain>
        <strain evidence="7 8">R-45371</strain>
    </source>
</reference>
<dbReference type="RefSeq" id="WP_064007379.1">
    <property type="nucleotide sequence ID" value="NZ_LUUG01000049.1"/>
</dbReference>
<comment type="caution">
    <text evidence="6">The sequence shown here is derived from an EMBL/GenBank/DDBJ whole genome shotgun (WGS) entry which is preliminary data.</text>
</comment>
<dbReference type="InterPro" id="IPR006603">
    <property type="entry name" value="PQ-loop_rpt"/>
</dbReference>
<protein>
    <submittedName>
        <fullName evidence="6">Glutathione synthetase</fullName>
    </submittedName>
</protein>
<dbReference type="NCBIfam" id="NF037968">
    <property type="entry name" value="SemiSWEET_2"/>
    <property type="match status" value="1"/>
</dbReference>
<dbReference type="EMBL" id="LUUG01000049">
    <property type="protein sequence ID" value="OAI07919.1"/>
    <property type="molecule type" value="Genomic_DNA"/>
</dbReference>
<evidence type="ECO:0000256" key="2">
    <source>
        <dbReference type="ARBA" id="ARBA00022692"/>
    </source>
</evidence>
<dbReference type="Proteomes" id="UP000077763">
    <property type="component" value="Unassembled WGS sequence"/>
</dbReference>
<dbReference type="GO" id="GO:0016020">
    <property type="term" value="C:membrane"/>
    <property type="evidence" value="ECO:0007669"/>
    <property type="project" value="UniProtKB-SubCell"/>
</dbReference>
<keyword evidence="3 5" id="KW-1133">Transmembrane helix</keyword>
<keyword evidence="2 5" id="KW-0812">Transmembrane</keyword>
<feature type="transmembrane region" description="Helical" evidence="5">
    <location>
        <begin position="48"/>
        <end position="80"/>
    </location>
</feature>
<dbReference type="InterPro" id="IPR047662">
    <property type="entry name" value="SemiSWEET"/>
</dbReference>
<evidence type="ECO:0000256" key="3">
    <source>
        <dbReference type="ARBA" id="ARBA00022989"/>
    </source>
</evidence>
<dbReference type="Gene3D" id="1.20.1280.290">
    <property type="match status" value="1"/>
</dbReference>
<gene>
    <name evidence="6" type="ORF">A1332_00560</name>
    <name evidence="7" type="ORF">A1353_04020</name>
</gene>
<evidence type="ECO:0000313" key="7">
    <source>
        <dbReference type="EMBL" id="OAI09483.1"/>
    </source>
</evidence>
<proteinExistence type="predicted"/>
<organism evidence="6 9">
    <name type="scientific">Methylomonas methanica</name>
    <dbReference type="NCBI Taxonomy" id="421"/>
    <lineage>
        <taxon>Bacteria</taxon>
        <taxon>Pseudomonadati</taxon>
        <taxon>Pseudomonadota</taxon>
        <taxon>Gammaproteobacteria</taxon>
        <taxon>Methylococcales</taxon>
        <taxon>Methylococcaceae</taxon>
        <taxon>Methylomonas</taxon>
    </lineage>
</organism>
<evidence type="ECO:0000313" key="8">
    <source>
        <dbReference type="Proteomes" id="UP000077763"/>
    </source>
</evidence>
<dbReference type="EMBL" id="LUUH01000002">
    <property type="protein sequence ID" value="OAI09483.1"/>
    <property type="molecule type" value="Genomic_DNA"/>
</dbReference>
<accession>A0A177MSV2</accession>
<dbReference type="OrthoDB" id="122062at2"/>
<name>A0A177MSV2_METMH</name>
<feature type="transmembrane region" description="Helical" evidence="5">
    <location>
        <begin position="7"/>
        <end position="28"/>
    </location>
</feature>
<sequence>MDLIPELIGYLAATLTTASFLPQAIMTFKTRDTDSLSLGMYSMFTLGVLLWLIYGIFLANIAIIVANAITFLLAAAILCFKIHNLLRK</sequence>
<evidence type="ECO:0000256" key="4">
    <source>
        <dbReference type="ARBA" id="ARBA00023136"/>
    </source>
</evidence>
<keyword evidence="4 5" id="KW-0472">Membrane</keyword>
<dbReference type="GO" id="GO:0051119">
    <property type="term" value="F:sugar transmembrane transporter activity"/>
    <property type="evidence" value="ECO:0007669"/>
    <property type="project" value="InterPro"/>
</dbReference>
<dbReference type="AlphaFoldDB" id="A0A177MSV2"/>
<evidence type="ECO:0000313" key="6">
    <source>
        <dbReference type="EMBL" id="OAI07919.1"/>
    </source>
</evidence>
<dbReference type="Proteomes" id="UP000078090">
    <property type="component" value="Unassembled WGS sequence"/>
</dbReference>
<evidence type="ECO:0000256" key="1">
    <source>
        <dbReference type="ARBA" id="ARBA00004141"/>
    </source>
</evidence>
<dbReference type="Pfam" id="PF04193">
    <property type="entry name" value="PQ-loop"/>
    <property type="match status" value="1"/>
</dbReference>
<evidence type="ECO:0000313" key="9">
    <source>
        <dbReference type="Proteomes" id="UP000078090"/>
    </source>
</evidence>
<comment type="subcellular location">
    <subcellularLocation>
        <location evidence="1">Membrane</location>
        <topology evidence="1">Multi-pass membrane protein</topology>
    </subcellularLocation>
</comment>
<evidence type="ECO:0000256" key="5">
    <source>
        <dbReference type="SAM" id="Phobius"/>
    </source>
</evidence>